<feature type="domain" description="4Fe-4S ferredoxin-type" evidence="1">
    <location>
        <begin position="2"/>
        <end position="30"/>
    </location>
</feature>
<dbReference type="PROSITE" id="PS51379">
    <property type="entry name" value="4FE4S_FER_2"/>
    <property type="match status" value="1"/>
</dbReference>
<dbReference type="Gene3D" id="3.30.70.20">
    <property type="match status" value="1"/>
</dbReference>
<accession>A0A1G2E9E7</accession>
<dbReference type="SUPFAM" id="SSF54862">
    <property type="entry name" value="4Fe-4S ferredoxins"/>
    <property type="match status" value="1"/>
</dbReference>
<dbReference type="Pfam" id="PF13459">
    <property type="entry name" value="Fer4_15"/>
    <property type="match status" value="1"/>
</dbReference>
<dbReference type="EMBL" id="MHMG01000044">
    <property type="protein sequence ID" value="OGZ22477.1"/>
    <property type="molecule type" value="Genomic_DNA"/>
</dbReference>
<reference evidence="2 3" key="1">
    <citation type="journal article" date="2016" name="Nat. Commun.">
        <title>Thousands of microbial genomes shed light on interconnected biogeochemical processes in an aquifer system.</title>
        <authorList>
            <person name="Anantharaman K."/>
            <person name="Brown C.T."/>
            <person name="Hug L.A."/>
            <person name="Sharon I."/>
            <person name="Castelle C.J."/>
            <person name="Probst A.J."/>
            <person name="Thomas B.C."/>
            <person name="Singh A."/>
            <person name="Wilkins M.J."/>
            <person name="Karaoz U."/>
            <person name="Brodie E.L."/>
            <person name="Williams K.H."/>
            <person name="Hubbard S.S."/>
            <person name="Banfield J.F."/>
        </authorList>
    </citation>
    <scope>NUCLEOTIDE SEQUENCE [LARGE SCALE GENOMIC DNA]</scope>
</reference>
<dbReference type="AlphaFoldDB" id="A0A1G2E9E7"/>
<evidence type="ECO:0000313" key="2">
    <source>
        <dbReference type="EMBL" id="OGZ22477.1"/>
    </source>
</evidence>
<gene>
    <name evidence="2" type="ORF">A3A08_01150</name>
</gene>
<dbReference type="Proteomes" id="UP000176406">
    <property type="component" value="Unassembled WGS sequence"/>
</dbReference>
<name>A0A1G2E9E7_9BACT</name>
<sequence>MAKYRVNKEKCVGAGICVATCDGGAEMEEDGKAIIIDSEKMEKCGGESVCPYGAIEKEGQG</sequence>
<organism evidence="2 3">
    <name type="scientific">Candidatus Nealsonbacteria bacterium RIFCSPLOWO2_01_FULL_41_9</name>
    <dbReference type="NCBI Taxonomy" id="1801671"/>
    <lineage>
        <taxon>Bacteria</taxon>
        <taxon>Candidatus Nealsoniibacteriota</taxon>
    </lineage>
</organism>
<protein>
    <recommendedName>
        <fullName evidence="1">4Fe-4S ferredoxin-type domain-containing protein</fullName>
    </recommendedName>
</protein>
<evidence type="ECO:0000313" key="3">
    <source>
        <dbReference type="Proteomes" id="UP000176406"/>
    </source>
</evidence>
<proteinExistence type="predicted"/>
<dbReference type="InterPro" id="IPR017896">
    <property type="entry name" value="4Fe4S_Fe-S-bd"/>
</dbReference>
<comment type="caution">
    <text evidence="2">The sequence shown here is derived from an EMBL/GenBank/DDBJ whole genome shotgun (WGS) entry which is preliminary data.</text>
</comment>
<evidence type="ECO:0000259" key="1">
    <source>
        <dbReference type="PROSITE" id="PS51379"/>
    </source>
</evidence>